<dbReference type="Pfam" id="PF01555">
    <property type="entry name" value="N6_N4_Mtase"/>
    <property type="match status" value="1"/>
</dbReference>
<organism evidence="10 11">
    <name type="scientific">Geodermatophilus arenarius</name>
    <dbReference type="NCBI Taxonomy" id="1137990"/>
    <lineage>
        <taxon>Bacteria</taxon>
        <taxon>Bacillati</taxon>
        <taxon>Actinomycetota</taxon>
        <taxon>Actinomycetes</taxon>
        <taxon>Geodermatophilales</taxon>
        <taxon>Geodermatophilaceae</taxon>
        <taxon>Geodermatophilus</taxon>
    </lineage>
</organism>
<dbReference type="InterPro" id="IPR001091">
    <property type="entry name" value="RM_Methyltransferase"/>
</dbReference>
<comment type="similarity">
    <text evidence="1">Belongs to the N(4)/N(6)-methyltransferase family. N(4) subfamily.</text>
</comment>
<evidence type="ECO:0000256" key="8">
    <source>
        <dbReference type="RuleBase" id="RU362026"/>
    </source>
</evidence>
<reference evidence="11" key="1">
    <citation type="journal article" date="2019" name="Int. J. Syst. Evol. Microbiol.">
        <title>The Global Catalogue of Microorganisms (GCM) 10K type strain sequencing project: providing services to taxonomists for standard genome sequencing and annotation.</title>
        <authorList>
            <consortium name="The Broad Institute Genomics Platform"/>
            <consortium name="The Broad Institute Genome Sequencing Center for Infectious Disease"/>
            <person name="Wu L."/>
            <person name="Ma J."/>
        </authorList>
    </citation>
    <scope>NUCLEOTIDE SEQUENCE [LARGE SCALE GENOMIC DNA]</scope>
    <source>
        <strain evidence="11">CCUG 62763</strain>
    </source>
</reference>
<evidence type="ECO:0000256" key="1">
    <source>
        <dbReference type="ARBA" id="ARBA00010203"/>
    </source>
</evidence>
<evidence type="ECO:0000256" key="6">
    <source>
        <dbReference type="ARBA" id="ARBA00023125"/>
    </source>
</evidence>
<evidence type="ECO:0000256" key="7">
    <source>
        <dbReference type="ARBA" id="ARBA00049120"/>
    </source>
</evidence>
<keyword evidence="3" id="KW-0808">Transferase</keyword>
<evidence type="ECO:0000313" key="10">
    <source>
        <dbReference type="EMBL" id="MFC4693523.1"/>
    </source>
</evidence>
<evidence type="ECO:0000313" key="11">
    <source>
        <dbReference type="Proteomes" id="UP001596025"/>
    </source>
</evidence>
<dbReference type="InterPro" id="IPR002941">
    <property type="entry name" value="DNA_methylase_N4/N6"/>
</dbReference>
<dbReference type="PROSITE" id="PS00093">
    <property type="entry name" value="N4_MTASE"/>
    <property type="match status" value="1"/>
</dbReference>
<dbReference type="Proteomes" id="UP001596025">
    <property type="component" value="Unassembled WGS sequence"/>
</dbReference>
<name>A0ABV9LIM2_9ACTN</name>
<dbReference type="InterPro" id="IPR017985">
    <property type="entry name" value="MeTrfase_CN4_CS"/>
</dbReference>
<gene>
    <name evidence="10" type="ORF">ACFO3M_09000</name>
</gene>
<comment type="caution">
    <text evidence="10">The sequence shown here is derived from an EMBL/GenBank/DDBJ whole genome shotgun (WGS) entry which is preliminary data.</text>
</comment>
<evidence type="ECO:0000256" key="3">
    <source>
        <dbReference type="ARBA" id="ARBA00022679"/>
    </source>
</evidence>
<keyword evidence="6" id="KW-0238">DNA-binding</keyword>
<dbReference type="EC" id="2.1.1.-" evidence="8"/>
<keyword evidence="11" id="KW-1185">Reference proteome</keyword>
<protein>
    <recommendedName>
        <fullName evidence="8">Methyltransferase</fullName>
        <ecNumber evidence="8">2.1.1.-</ecNumber>
    </recommendedName>
</protein>
<proteinExistence type="inferred from homology"/>
<dbReference type="EMBL" id="JBHSGR010000008">
    <property type="protein sequence ID" value="MFC4693523.1"/>
    <property type="molecule type" value="Genomic_DNA"/>
</dbReference>
<sequence>MRGRHKLGTPTSDQAWQALRSGAKHSGDDYALYLDDAADALTQMPDGSINTCLTSPPYWAVRDYGHHDQLGLEDEAEDYVERLVKIYREVYRVLADDGTAWLNIGDSYFNRTITVGGKPPRTGWRRNKQLSLIPFRVALALEDDGWWVRNVAVWHKPNAMPSSVSDRLTNTWEPVFLLSKSERYYFDLDAIRVPHVTDDNVERVRAERGDADGKAKGQAELRRWLNSPRHRSTIDGLKEVERRPNAPESVELAAYLRVALKREKRSIGWVAEQIQQPFERTRHYFRTDVIGSRLPPPETWLQLKTLLNLDDTYDEAMRVEVGDNVFRNHPLGRNPGDLWSVPVAANRAEHLAVMPKGLATRALTATLPKGGTCLDPFMGTGTTGHVARALGGRFVGIDVQDEYMRAYIEASTQQVLTLPLESDEAGTGTARSSQTR</sequence>
<evidence type="ECO:0000256" key="5">
    <source>
        <dbReference type="ARBA" id="ARBA00022747"/>
    </source>
</evidence>
<keyword evidence="4" id="KW-0949">S-adenosyl-L-methionine</keyword>
<evidence type="ECO:0000256" key="2">
    <source>
        <dbReference type="ARBA" id="ARBA00022603"/>
    </source>
</evidence>
<keyword evidence="2" id="KW-0489">Methyltransferase</keyword>
<dbReference type="SUPFAM" id="SSF53335">
    <property type="entry name" value="S-adenosyl-L-methionine-dependent methyltransferases"/>
    <property type="match status" value="1"/>
</dbReference>
<dbReference type="RefSeq" id="WP_387988244.1">
    <property type="nucleotide sequence ID" value="NZ_JBHSGR010000008.1"/>
</dbReference>
<accession>A0ABV9LIM2</accession>
<dbReference type="Gene3D" id="3.40.50.150">
    <property type="entry name" value="Vaccinia Virus protein VP39"/>
    <property type="match status" value="1"/>
</dbReference>
<evidence type="ECO:0000256" key="4">
    <source>
        <dbReference type="ARBA" id="ARBA00022691"/>
    </source>
</evidence>
<comment type="catalytic activity">
    <reaction evidence="7">
        <text>a 2'-deoxycytidine in DNA + S-adenosyl-L-methionine = an N(4)-methyl-2'-deoxycytidine in DNA + S-adenosyl-L-homocysteine + H(+)</text>
        <dbReference type="Rhea" id="RHEA:16857"/>
        <dbReference type="Rhea" id="RHEA-COMP:11369"/>
        <dbReference type="Rhea" id="RHEA-COMP:13674"/>
        <dbReference type="ChEBI" id="CHEBI:15378"/>
        <dbReference type="ChEBI" id="CHEBI:57856"/>
        <dbReference type="ChEBI" id="CHEBI:59789"/>
        <dbReference type="ChEBI" id="CHEBI:85452"/>
        <dbReference type="ChEBI" id="CHEBI:137933"/>
        <dbReference type="EC" id="2.1.1.113"/>
    </reaction>
</comment>
<keyword evidence="5" id="KW-0680">Restriction system</keyword>
<feature type="domain" description="DNA methylase N-4/N-6" evidence="9">
    <location>
        <begin position="49"/>
        <end position="407"/>
    </location>
</feature>
<evidence type="ECO:0000259" key="9">
    <source>
        <dbReference type="Pfam" id="PF01555"/>
    </source>
</evidence>
<dbReference type="InterPro" id="IPR029063">
    <property type="entry name" value="SAM-dependent_MTases_sf"/>
</dbReference>
<dbReference type="PRINTS" id="PR00508">
    <property type="entry name" value="S21N4MTFRASE"/>
</dbReference>